<accession>F0X8P4</accession>
<keyword evidence="3" id="KW-1185">Reference proteome</keyword>
<dbReference type="HOGENOM" id="CLU_033444_1_0_1"/>
<dbReference type="RefSeq" id="XP_014175661.1">
    <property type="nucleotide sequence ID" value="XM_014320186.1"/>
</dbReference>
<dbReference type="InParanoid" id="F0X8P4"/>
<evidence type="ECO:0000313" key="2">
    <source>
        <dbReference type="EMBL" id="EFX06179.1"/>
    </source>
</evidence>
<dbReference type="InterPro" id="IPR010733">
    <property type="entry name" value="DUF1308"/>
</dbReference>
<dbReference type="PANTHER" id="PTHR13379:SF0">
    <property type="entry name" value="UPF0415 PROTEIN C7ORF25"/>
    <property type="match status" value="1"/>
</dbReference>
<organism evidence="3">
    <name type="scientific">Grosmannia clavigera (strain kw1407 / UAMH 11150)</name>
    <name type="common">Blue stain fungus</name>
    <name type="synonym">Graphiocladiella clavigera</name>
    <dbReference type="NCBI Taxonomy" id="655863"/>
    <lineage>
        <taxon>Eukaryota</taxon>
        <taxon>Fungi</taxon>
        <taxon>Dikarya</taxon>
        <taxon>Ascomycota</taxon>
        <taxon>Pezizomycotina</taxon>
        <taxon>Sordariomycetes</taxon>
        <taxon>Sordariomycetidae</taxon>
        <taxon>Ophiostomatales</taxon>
        <taxon>Ophiostomataceae</taxon>
        <taxon>Leptographium</taxon>
    </lineage>
</organism>
<sequence length="553" mass="60131">MAGTEQTLSNDDATAEVLARWQTLIAEHEALRDTLREYVQQPHWPGVGPCISMLKTEAATVARLLAARARLQAAGSRQDDGKVKPEISKEEEAVGAKLAASNLSAREVAWGAIKKRSGLLALDRRFPKMIAGHLNDAKPAKLRGGGVRYSGGRTEGVFVNAVVDDGREWLRILTTTESQLLMEMAENGWEFEEREEADEDQDSNANNSDLDLDHVSIVSAAIDLMQAAQANRFRGAPPRVCILLSRISEGGRTGRTADLDVLLRLFRQRVQTVGSAAGVAVTVHSASSVAFTSLPPPLEVALKRLMPAITAIGGDGLSSTLNIDTSILIALASDITHGPVTVESWHPRQRVDEITRETEKPGDVLRRLLNDVLRGRRLVCTREAALAFRNMVRGMGQQTEKARAAVLVGDEEAGNGTYGHQNSHSLGLLSTYRGLSSYPDVIPDDLHLPITVVADDWDVVRILRAVDEESLPAAAAAVVHEMTAVLPTAVPTLAVFFYGWASHHATITTNMAAKNRIERLLEQFRTSPDEDGPAVWVCRSVRSLNGTNPRSQR</sequence>
<evidence type="ECO:0000259" key="1">
    <source>
        <dbReference type="Pfam" id="PF07000"/>
    </source>
</evidence>
<dbReference type="OrthoDB" id="441890at2759"/>
<name>F0X8P4_GROCL</name>
<dbReference type="EMBL" id="GL629735">
    <property type="protein sequence ID" value="EFX06179.1"/>
    <property type="molecule type" value="Genomic_DNA"/>
</dbReference>
<proteinExistence type="predicted"/>
<dbReference type="Pfam" id="PF07000">
    <property type="entry name" value="DUF1308"/>
    <property type="match status" value="1"/>
</dbReference>
<dbReference type="AlphaFoldDB" id="F0X8P4"/>
<dbReference type="GeneID" id="25977438"/>
<reference evidence="2 3" key="1">
    <citation type="journal article" date="2011" name="Proc. Natl. Acad. Sci. U.S.A.">
        <title>Genome and transcriptome analyses of the mountain pine beetle-fungal symbiont Grosmannia clavigera, a lodgepole pine pathogen.</title>
        <authorList>
            <person name="DiGuistini S."/>
            <person name="Wang Y."/>
            <person name="Liao N.Y."/>
            <person name="Taylor G."/>
            <person name="Tanguay P."/>
            <person name="Feau N."/>
            <person name="Henrissat B."/>
            <person name="Chan S.K."/>
            <person name="Hesse-Orce U."/>
            <person name="Alamouti S.M."/>
            <person name="Tsui C.K.M."/>
            <person name="Docking R.T."/>
            <person name="Levasseur A."/>
            <person name="Haridas S."/>
            <person name="Robertson G."/>
            <person name="Birol I."/>
            <person name="Holt R.A."/>
            <person name="Marra M.A."/>
            <person name="Hamelin R.C."/>
            <person name="Hirst M."/>
            <person name="Jones S.J.M."/>
            <person name="Bohlmann J."/>
            <person name="Breuil C."/>
        </authorList>
    </citation>
    <scope>NUCLEOTIDE SEQUENCE [LARGE SCALE GENOMIC DNA]</scope>
    <source>
        <strain evidence="3">kw1407 / UAMH 11150</strain>
    </source>
</reference>
<dbReference type="STRING" id="655863.F0X8P4"/>
<dbReference type="Proteomes" id="UP000007796">
    <property type="component" value="Unassembled WGS sequence"/>
</dbReference>
<evidence type="ECO:0000313" key="3">
    <source>
        <dbReference type="Proteomes" id="UP000007796"/>
    </source>
</evidence>
<feature type="domain" description="DUF1308" evidence="1">
    <location>
        <begin position="321"/>
        <end position="408"/>
    </location>
</feature>
<protein>
    <recommendedName>
        <fullName evidence="1">DUF1308 domain-containing protein</fullName>
    </recommendedName>
</protein>
<gene>
    <name evidence="2" type="ORF">CMQ_4248</name>
</gene>
<dbReference type="PANTHER" id="PTHR13379">
    <property type="entry name" value="UNCHARACTERIZED DUF1308"/>
    <property type="match status" value="1"/>
</dbReference>
<dbReference type="eggNOG" id="ENOG502RZS8">
    <property type="taxonomic scope" value="Eukaryota"/>
</dbReference>